<dbReference type="EMBL" id="SMLA01000043">
    <property type="protein sequence ID" value="TDD84579.1"/>
    <property type="molecule type" value="Genomic_DNA"/>
</dbReference>
<gene>
    <name evidence="3" type="ORF">E1202_23150</name>
</gene>
<evidence type="ECO:0000256" key="1">
    <source>
        <dbReference type="SAM" id="MobiDB-lite"/>
    </source>
</evidence>
<feature type="compositionally biased region" description="Basic and acidic residues" evidence="1">
    <location>
        <begin position="1"/>
        <end position="20"/>
    </location>
</feature>
<reference evidence="3 4" key="1">
    <citation type="submission" date="2019-03" db="EMBL/GenBank/DDBJ databases">
        <title>Draft genome sequences of novel Actinobacteria.</title>
        <authorList>
            <person name="Sahin N."/>
            <person name="Ay H."/>
            <person name="Saygin H."/>
        </authorList>
    </citation>
    <scope>NUCLEOTIDE SEQUENCE [LARGE SCALE GENOMIC DNA]</scope>
    <source>
        <strain evidence="3 4">5K548</strain>
    </source>
</reference>
<dbReference type="InterPro" id="IPR045641">
    <property type="entry name" value="SrpI-like"/>
</dbReference>
<evidence type="ECO:0000259" key="2">
    <source>
        <dbReference type="Pfam" id="PF19307"/>
    </source>
</evidence>
<name>A0A4R5BGK1_9PSEU</name>
<proteinExistence type="predicted"/>
<evidence type="ECO:0000313" key="3">
    <source>
        <dbReference type="EMBL" id="TDD84579.1"/>
    </source>
</evidence>
<dbReference type="AlphaFoldDB" id="A0A4R5BGK1"/>
<feature type="region of interest" description="Disordered" evidence="1">
    <location>
        <begin position="1"/>
        <end position="24"/>
    </location>
</feature>
<comment type="caution">
    <text evidence="3">The sequence shown here is derived from an EMBL/GenBank/DDBJ whole genome shotgun (WGS) entry which is preliminary data.</text>
</comment>
<sequence>MRSCTHETISDHCGRHEGTSHIHPHWRGTQCRGIGQARLAIEEIRESLEHELVHNQDFGLLRNTGSTPCYERTFSTPDSGTPVTNCGRRSSPGSKPNITRTRATPPGQTHPADARDHRNGRRPSIGCLHRRRSA</sequence>
<dbReference type="Proteomes" id="UP000294723">
    <property type="component" value="Unassembled WGS sequence"/>
</dbReference>
<protein>
    <recommendedName>
        <fullName evidence="2">Type 2A encapsulin shell protein SrpI-like domain-containing protein</fullName>
    </recommendedName>
</protein>
<keyword evidence="4" id="KW-1185">Reference proteome</keyword>
<feature type="region of interest" description="Disordered" evidence="1">
    <location>
        <begin position="73"/>
        <end position="134"/>
    </location>
</feature>
<organism evidence="3 4">
    <name type="scientific">Saccharopolyspora karakumensis</name>
    <dbReference type="NCBI Taxonomy" id="2530386"/>
    <lineage>
        <taxon>Bacteria</taxon>
        <taxon>Bacillati</taxon>
        <taxon>Actinomycetota</taxon>
        <taxon>Actinomycetes</taxon>
        <taxon>Pseudonocardiales</taxon>
        <taxon>Pseudonocardiaceae</taxon>
        <taxon>Saccharopolyspora</taxon>
    </lineage>
</organism>
<feature type="domain" description="Type 2A encapsulin shell protein SrpI-like" evidence="2">
    <location>
        <begin position="36"/>
        <end position="67"/>
    </location>
</feature>
<feature type="compositionally biased region" description="Polar residues" evidence="1">
    <location>
        <begin position="73"/>
        <end position="102"/>
    </location>
</feature>
<dbReference type="Pfam" id="PF19307">
    <property type="entry name" value="SrpI-like"/>
    <property type="match status" value="1"/>
</dbReference>
<accession>A0A4R5BGK1</accession>
<evidence type="ECO:0000313" key="4">
    <source>
        <dbReference type="Proteomes" id="UP000294723"/>
    </source>
</evidence>